<feature type="transmembrane region" description="Helical" evidence="2">
    <location>
        <begin position="12"/>
        <end position="36"/>
    </location>
</feature>
<feature type="transmembrane region" description="Helical" evidence="2">
    <location>
        <begin position="48"/>
        <end position="72"/>
    </location>
</feature>
<dbReference type="InterPro" id="IPR006665">
    <property type="entry name" value="OmpA-like"/>
</dbReference>
<feature type="domain" description="OmpA-like" evidence="3">
    <location>
        <begin position="300"/>
        <end position="435"/>
    </location>
</feature>
<dbReference type="EMBL" id="JAFHKJ010000177">
    <property type="protein sequence ID" value="MBN2979598.1"/>
    <property type="molecule type" value="Genomic_DNA"/>
</dbReference>
<reference evidence="4 5" key="1">
    <citation type="journal article" date="2021" name="Int. J. Syst. Evol. Microbiol.">
        <title>Pseudomonas lactucae sp. nov., a pathogen causing bacterial rot of lettuce in Japan.</title>
        <authorList>
            <person name="Sawada H."/>
            <person name="Fujikawa T."/>
            <person name="Satou M."/>
        </authorList>
    </citation>
    <scope>NUCLEOTIDE SEQUENCE [LARGE SCALE GENOMIC DNA]</scope>
    <source>
        <strain evidence="4 5">MAFF 301381</strain>
    </source>
</reference>
<dbReference type="Proteomes" id="UP001154860">
    <property type="component" value="Unassembled WGS sequence"/>
</dbReference>
<evidence type="ECO:0000256" key="1">
    <source>
        <dbReference type="PROSITE-ProRule" id="PRU00473"/>
    </source>
</evidence>
<name>A0A9X1CA43_9PSED</name>
<gene>
    <name evidence="4" type="ORF">JWR99_28240</name>
</gene>
<keyword evidence="2" id="KW-0812">Transmembrane</keyword>
<dbReference type="GO" id="GO:0016020">
    <property type="term" value="C:membrane"/>
    <property type="evidence" value="ECO:0007669"/>
    <property type="project" value="UniProtKB-UniRule"/>
</dbReference>
<organism evidence="4 5">
    <name type="scientific">Pseudomonas lactucae</name>
    <dbReference type="NCBI Taxonomy" id="2813360"/>
    <lineage>
        <taxon>Bacteria</taxon>
        <taxon>Pseudomonadati</taxon>
        <taxon>Pseudomonadota</taxon>
        <taxon>Gammaproteobacteria</taxon>
        <taxon>Pseudomonadales</taxon>
        <taxon>Pseudomonadaceae</taxon>
        <taxon>Pseudomonas</taxon>
    </lineage>
</organism>
<dbReference type="InterPro" id="IPR036737">
    <property type="entry name" value="OmpA-like_sf"/>
</dbReference>
<evidence type="ECO:0000259" key="3">
    <source>
        <dbReference type="PROSITE" id="PS51123"/>
    </source>
</evidence>
<feature type="transmembrane region" description="Helical" evidence="2">
    <location>
        <begin position="109"/>
        <end position="128"/>
    </location>
</feature>
<keyword evidence="1 2" id="KW-0472">Membrane</keyword>
<evidence type="ECO:0000313" key="4">
    <source>
        <dbReference type="EMBL" id="MBN2979598.1"/>
    </source>
</evidence>
<evidence type="ECO:0000313" key="5">
    <source>
        <dbReference type="Proteomes" id="UP001154860"/>
    </source>
</evidence>
<reference evidence="4 5" key="2">
    <citation type="journal article" date="2023" name="Plant Pathol.">
        <title>Dismantling and reorganizing Pseudomonas marginalis sensu#lato.</title>
        <authorList>
            <person name="Sawada H."/>
            <person name="Fujikawa T."/>
            <person name="Satou M."/>
        </authorList>
    </citation>
    <scope>NUCLEOTIDE SEQUENCE [LARGE SCALE GENOMIC DNA]</scope>
    <source>
        <strain evidence="4 5">MAFF 301381</strain>
    </source>
</reference>
<dbReference type="SUPFAM" id="SSF103088">
    <property type="entry name" value="OmpA-like"/>
    <property type="match status" value="1"/>
</dbReference>
<keyword evidence="2" id="KW-1133">Transmembrane helix</keyword>
<comment type="caution">
    <text evidence="4">The sequence shown here is derived from an EMBL/GenBank/DDBJ whole genome shotgun (WGS) entry which is preliminary data.</text>
</comment>
<keyword evidence="5" id="KW-1185">Reference proteome</keyword>
<dbReference type="AlphaFoldDB" id="A0A9X1CA43"/>
<evidence type="ECO:0000256" key="2">
    <source>
        <dbReference type="SAM" id="Phobius"/>
    </source>
</evidence>
<dbReference type="RefSeq" id="WP_179119950.1">
    <property type="nucleotide sequence ID" value="NZ_JAFHKI010000055.1"/>
</dbReference>
<protein>
    <recommendedName>
        <fullName evidence="3">OmpA-like domain-containing protein</fullName>
    </recommendedName>
</protein>
<dbReference type="Gene3D" id="3.30.1330.60">
    <property type="entry name" value="OmpA-like domain"/>
    <property type="match status" value="1"/>
</dbReference>
<proteinExistence type="predicted"/>
<accession>A0A9X1CA43</accession>
<dbReference type="PROSITE" id="PS51123">
    <property type="entry name" value="OMPA_2"/>
    <property type="match status" value="1"/>
</dbReference>
<sequence>MSNNIDKFNGVASLLAKCLLGVGVLVVLIYCMRIGFFPVGLTLSDSLVFIFLAIGFGVLYLFWISLGFFIIYGGHLAHEEYKKVKERKAIELEGRALTADEEVELKYDYSVWLMPIASLFFVAILVLLAIFFEDVFVIIIPLASGFMLFLVTIQWTPLDPSSDPVHIQQRENVRWFILAMALAVAPLMAMSFINALIDVNMKKLGFRQESVSLVLSDENYKTLTTAARTLGLQVLGCPGDSGDNNIVHNVNVLWNGFGERTLIEIVGPKTSGEPAARLELDRQGVSVLKVLDVKTRRSVSYKACLNLEAGSLFESNGAEPTALGKRKINEFRRQLRAFAKTSGLSVVEASITGYADRQPLKAKGDSNLELSKRRALSVSQYLGSILVPLSEDNKSIVGRGVAQTRVECPAGLAPADMSSCLSSDRRVEVVVEFGLRP</sequence>
<feature type="transmembrane region" description="Helical" evidence="2">
    <location>
        <begin position="175"/>
        <end position="197"/>
    </location>
</feature>
<feature type="transmembrane region" description="Helical" evidence="2">
    <location>
        <begin position="135"/>
        <end position="155"/>
    </location>
</feature>